<dbReference type="PANTHER" id="PTHR30619">
    <property type="entry name" value="DNA INTERNALIZATION/COMPETENCE PROTEIN COMEC/REC2"/>
    <property type="match status" value="1"/>
</dbReference>
<dbReference type="OrthoDB" id="367237at2"/>
<evidence type="ECO:0000313" key="3">
    <source>
        <dbReference type="Proteomes" id="UP000255036"/>
    </source>
</evidence>
<keyword evidence="2" id="KW-0378">Hydrolase</keyword>
<dbReference type="Proteomes" id="UP000255036">
    <property type="component" value="Unassembled WGS sequence"/>
</dbReference>
<dbReference type="EMBL" id="QRCT01000034">
    <property type="protein sequence ID" value="RDU22957.1"/>
    <property type="molecule type" value="Genomic_DNA"/>
</dbReference>
<gene>
    <name evidence="2" type="ORF">DWV06_11320</name>
</gene>
<reference evidence="2 3" key="1">
    <citation type="submission" date="2018-07" db="EMBL/GenBank/DDBJ databases">
        <title>Anaerosacharophilus polymeroproducens gen. nov. sp. nov., an anaerobic bacterium isolated from salt field.</title>
        <authorList>
            <person name="Kim W."/>
            <person name="Yang S.-H."/>
            <person name="Oh J."/>
            <person name="Lee J.-H."/>
            <person name="Kwon K.K."/>
        </authorList>
    </citation>
    <scope>NUCLEOTIDE SEQUENCE [LARGE SCALE GENOMIC DNA]</scope>
    <source>
        <strain evidence="2 3">MCWD5</strain>
    </source>
</reference>
<sequence>MKILQFERYKFLICIIAILTIFQTSLNVKAAAIKSKKDSMAAFSAIITQYGNPAGRQSTFYTIETKSRGLIVVDGGWGYDAAKVRKIIIKKGKVVDAWIITHPHPDHVGAFNEIYSNKNGIKIKKIFTVKMNELKYKKYAKPWDEYEVFQKFNNLIAGSSKVRYLKAGDSFRIKGLDFKVFNAYASYVSKYTKDLCNGGSLMFKVIGRKQSMLFCADVGSTFSDYLLKKYGNELKSDYLQVGHHGNGGLRKSFYKKVRPRKAYFDSPNWLMENKDQYSGEKANYKTKKTIRCLKRLGAKIYSFKTSPNKIILK</sequence>
<accession>A0A371ATQ5</accession>
<organism evidence="2 3">
    <name type="scientific">Anaerosacchariphilus polymeriproducens</name>
    <dbReference type="NCBI Taxonomy" id="1812858"/>
    <lineage>
        <taxon>Bacteria</taxon>
        <taxon>Bacillati</taxon>
        <taxon>Bacillota</taxon>
        <taxon>Clostridia</taxon>
        <taxon>Lachnospirales</taxon>
        <taxon>Lachnospiraceae</taxon>
        <taxon>Anaerosacchariphilus</taxon>
    </lineage>
</organism>
<dbReference type="GO" id="GO:0016787">
    <property type="term" value="F:hydrolase activity"/>
    <property type="evidence" value="ECO:0007669"/>
    <property type="project" value="UniProtKB-KW"/>
</dbReference>
<dbReference type="InterPro" id="IPR036866">
    <property type="entry name" value="RibonucZ/Hydroxyglut_hydro"/>
</dbReference>
<comment type="caution">
    <text evidence="2">The sequence shown here is derived from an EMBL/GenBank/DDBJ whole genome shotgun (WGS) entry which is preliminary data.</text>
</comment>
<proteinExistence type="predicted"/>
<name>A0A371ATQ5_9FIRM</name>
<dbReference type="AlphaFoldDB" id="A0A371ATQ5"/>
<dbReference type="InterPro" id="IPR052159">
    <property type="entry name" value="Competence_DNA_uptake"/>
</dbReference>
<dbReference type="Pfam" id="PF00753">
    <property type="entry name" value="Lactamase_B"/>
    <property type="match status" value="1"/>
</dbReference>
<dbReference type="SMART" id="SM00849">
    <property type="entry name" value="Lactamase_B"/>
    <property type="match status" value="1"/>
</dbReference>
<feature type="domain" description="Metallo-beta-lactamase" evidence="1">
    <location>
        <begin position="57"/>
        <end position="243"/>
    </location>
</feature>
<dbReference type="InterPro" id="IPR001279">
    <property type="entry name" value="Metallo-B-lactamas"/>
</dbReference>
<dbReference type="Gene3D" id="3.60.15.10">
    <property type="entry name" value="Ribonuclease Z/Hydroxyacylglutathione hydrolase-like"/>
    <property type="match status" value="1"/>
</dbReference>
<protein>
    <submittedName>
        <fullName evidence="2">MBL fold metallo-hydrolase</fullName>
    </submittedName>
</protein>
<evidence type="ECO:0000313" key="2">
    <source>
        <dbReference type="EMBL" id="RDU22957.1"/>
    </source>
</evidence>
<evidence type="ECO:0000259" key="1">
    <source>
        <dbReference type="SMART" id="SM00849"/>
    </source>
</evidence>
<dbReference type="SUPFAM" id="SSF56281">
    <property type="entry name" value="Metallo-hydrolase/oxidoreductase"/>
    <property type="match status" value="1"/>
</dbReference>
<keyword evidence="3" id="KW-1185">Reference proteome</keyword>
<dbReference type="RefSeq" id="WP_115482300.1">
    <property type="nucleotide sequence ID" value="NZ_QRCT01000034.1"/>
</dbReference>
<dbReference type="PANTHER" id="PTHR30619:SF1">
    <property type="entry name" value="RECOMBINATION PROTEIN 2"/>
    <property type="match status" value="1"/>
</dbReference>